<keyword evidence="2" id="KW-0648">Protein biosynthesis</keyword>
<evidence type="ECO:0000313" key="3">
    <source>
        <dbReference type="EMBL" id="AGT07560.1"/>
    </source>
</evidence>
<feature type="binding site" evidence="2">
    <location>
        <position position="118"/>
    </location>
    <ligand>
        <name>Fe cation</name>
        <dbReference type="ChEBI" id="CHEBI:24875"/>
    </ligand>
</feature>
<comment type="catalytic activity">
    <reaction evidence="2">
        <text>N-terminal N-formyl-L-methionyl-[peptide] + H2O = N-terminal L-methionyl-[peptide] + formate</text>
        <dbReference type="Rhea" id="RHEA:24420"/>
        <dbReference type="Rhea" id="RHEA-COMP:10639"/>
        <dbReference type="Rhea" id="RHEA-COMP:10640"/>
        <dbReference type="ChEBI" id="CHEBI:15377"/>
        <dbReference type="ChEBI" id="CHEBI:15740"/>
        <dbReference type="ChEBI" id="CHEBI:49298"/>
        <dbReference type="ChEBI" id="CHEBI:64731"/>
        <dbReference type="EC" id="3.5.1.88"/>
    </reaction>
</comment>
<protein>
    <recommendedName>
        <fullName evidence="2">Peptide deformylase</fullName>
        <shortName evidence="2">PDF</shortName>
        <ecNumber evidence="2">3.5.1.88</ecNumber>
    </recommendedName>
    <alternativeName>
        <fullName evidence="2">Polypeptide deformylase</fullName>
    </alternativeName>
</protein>
<dbReference type="PANTHER" id="PTHR10458">
    <property type="entry name" value="PEPTIDE DEFORMYLASE"/>
    <property type="match status" value="1"/>
</dbReference>
<dbReference type="EMBL" id="CP006650">
    <property type="protein sequence ID" value="AGT07560.1"/>
    <property type="molecule type" value="Genomic_DNA"/>
</dbReference>
<dbReference type="EC" id="3.5.1.88" evidence="2"/>
<proteinExistence type="inferred from homology"/>
<dbReference type="SUPFAM" id="SSF56420">
    <property type="entry name" value="Peptide deformylase"/>
    <property type="match status" value="1"/>
</dbReference>
<evidence type="ECO:0000313" key="4">
    <source>
        <dbReference type="Proteomes" id="UP000015480"/>
    </source>
</evidence>
<dbReference type="RefSeq" id="WP_020949199.1">
    <property type="nucleotide sequence ID" value="NC_022041.1"/>
</dbReference>
<dbReference type="GO" id="GO:0006412">
    <property type="term" value="P:translation"/>
    <property type="evidence" value="ECO:0007669"/>
    <property type="project" value="UniProtKB-UniRule"/>
</dbReference>
<dbReference type="AlphaFoldDB" id="S5XW15"/>
<dbReference type="KEGG" id="pami:JCM7686_0451"/>
<keyword evidence="4" id="KW-1185">Reference proteome</keyword>
<gene>
    <name evidence="2" type="primary">def</name>
    <name evidence="3" type="ORF">JCM7686_0451</name>
</gene>
<dbReference type="InterPro" id="IPR023635">
    <property type="entry name" value="Peptide_deformylase"/>
</dbReference>
<dbReference type="CDD" id="cd00487">
    <property type="entry name" value="Pep_deformylase"/>
    <property type="match status" value="1"/>
</dbReference>
<comment type="function">
    <text evidence="2">Removes the formyl group from the N-terminal Met of newly synthesized proteins. Requires at least a dipeptide for an efficient rate of reaction. N-terminal L-methionine is a prerequisite for activity but the enzyme has broad specificity at other positions.</text>
</comment>
<dbReference type="PATRIC" id="fig|1367847.3.peg.395"/>
<reference evidence="3 4" key="1">
    <citation type="journal article" date="2014" name="BMC Genomics">
        <title>Architecture and functions of a multipartite genome of the methylotrophic bacterium Paracoccus aminophilus JCM 7686, containing primary and secondary chromids.</title>
        <authorList>
            <person name="Dziewit L."/>
            <person name="Czarnecki J."/>
            <person name="Wibberg D."/>
            <person name="Radlinska M."/>
            <person name="Mrozek P."/>
            <person name="Szymczak M."/>
            <person name="Schluter A."/>
            <person name="Puhler A."/>
            <person name="Bartosik D."/>
        </authorList>
    </citation>
    <scope>NUCLEOTIDE SEQUENCE [LARGE SCALE GENOMIC DNA]</scope>
    <source>
        <strain evidence="3">JCM 7686</strain>
    </source>
</reference>
<comment type="similarity">
    <text evidence="1 2">Belongs to the polypeptide deformylase family.</text>
</comment>
<accession>S5XW15</accession>
<comment type="cofactor">
    <cofactor evidence="2">
        <name>Fe(2+)</name>
        <dbReference type="ChEBI" id="CHEBI:29033"/>
    </cofactor>
    <text evidence="2">Binds 1 Fe(2+) ion.</text>
</comment>
<name>S5XW15_PARAH</name>
<dbReference type="Proteomes" id="UP000015480">
    <property type="component" value="Chromosome"/>
</dbReference>
<dbReference type="Pfam" id="PF01327">
    <property type="entry name" value="Pep_deformylase"/>
    <property type="match status" value="1"/>
</dbReference>
<dbReference type="NCBIfam" id="NF001159">
    <property type="entry name" value="PRK00150.1-3"/>
    <property type="match status" value="1"/>
</dbReference>
<dbReference type="PIRSF" id="PIRSF004749">
    <property type="entry name" value="Pep_def"/>
    <property type="match status" value="1"/>
</dbReference>
<dbReference type="HAMAP" id="MF_00163">
    <property type="entry name" value="Pep_deformylase"/>
    <property type="match status" value="1"/>
</dbReference>
<dbReference type="eggNOG" id="COG0242">
    <property type="taxonomic scope" value="Bacteria"/>
</dbReference>
<dbReference type="InterPro" id="IPR036821">
    <property type="entry name" value="Peptide_deformylase_sf"/>
</dbReference>
<feature type="binding site" evidence="2">
    <location>
        <position position="160"/>
    </location>
    <ligand>
        <name>Fe cation</name>
        <dbReference type="ChEBI" id="CHEBI:24875"/>
    </ligand>
</feature>
<organism evidence="3 4">
    <name type="scientific">Paracoccus aminophilus JCM 7686</name>
    <dbReference type="NCBI Taxonomy" id="1367847"/>
    <lineage>
        <taxon>Bacteria</taxon>
        <taxon>Pseudomonadati</taxon>
        <taxon>Pseudomonadota</taxon>
        <taxon>Alphaproteobacteria</taxon>
        <taxon>Rhodobacterales</taxon>
        <taxon>Paracoccaceae</taxon>
        <taxon>Paracoccus</taxon>
    </lineage>
</organism>
<dbReference type="HOGENOM" id="CLU_061901_2_0_5"/>
<feature type="binding site" evidence="2">
    <location>
        <position position="164"/>
    </location>
    <ligand>
        <name>Fe cation</name>
        <dbReference type="ChEBI" id="CHEBI:24875"/>
    </ligand>
</feature>
<keyword evidence="2 3" id="KW-0378">Hydrolase</keyword>
<keyword evidence="2" id="KW-0408">Iron</keyword>
<keyword evidence="2" id="KW-0479">Metal-binding</keyword>
<evidence type="ECO:0000256" key="1">
    <source>
        <dbReference type="ARBA" id="ARBA00010759"/>
    </source>
</evidence>
<dbReference type="NCBIfam" id="TIGR00079">
    <property type="entry name" value="pept_deformyl"/>
    <property type="match status" value="1"/>
</dbReference>
<evidence type="ECO:0000256" key="2">
    <source>
        <dbReference type="HAMAP-Rule" id="MF_00163"/>
    </source>
</evidence>
<sequence length="183" mass="19790">MVEAAGRAPTDLDTTDLSGLAETGQLREILIHPHPVLRQIAAPVGAMEPGALRQLVADMLATMYHAEGRGLAAPQIGVGLRLFVMDHDWKTGTSAPRVLIDPEITFLSGLEVEMTEGCLSIPDLPVVVLRPERLSVTATDLDGRRESRDFAGIEARIIQHEADHLDGRLIVDFLEDPSATRGS</sequence>
<dbReference type="PRINTS" id="PR01576">
    <property type="entry name" value="PDEFORMYLASE"/>
</dbReference>
<dbReference type="GO" id="GO:0042586">
    <property type="term" value="F:peptide deformylase activity"/>
    <property type="evidence" value="ECO:0007669"/>
    <property type="project" value="UniProtKB-UniRule"/>
</dbReference>
<dbReference type="PANTHER" id="PTHR10458:SF22">
    <property type="entry name" value="PEPTIDE DEFORMYLASE"/>
    <property type="match status" value="1"/>
</dbReference>
<dbReference type="GO" id="GO:0046872">
    <property type="term" value="F:metal ion binding"/>
    <property type="evidence" value="ECO:0007669"/>
    <property type="project" value="UniProtKB-KW"/>
</dbReference>
<dbReference type="Gene3D" id="3.90.45.10">
    <property type="entry name" value="Peptide deformylase"/>
    <property type="match status" value="1"/>
</dbReference>
<dbReference type="STRING" id="1367847.JCM7686_0451"/>
<feature type="active site" evidence="2">
    <location>
        <position position="161"/>
    </location>
</feature>